<comment type="caution">
    <text evidence="13">The sequence shown here is derived from an EMBL/GenBank/DDBJ whole genome shotgun (WGS) entry which is preliminary data.</text>
</comment>
<feature type="compositionally biased region" description="Basic and acidic residues" evidence="11">
    <location>
        <begin position="396"/>
        <end position="408"/>
    </location>
</feature>
<name>A0AAV6W8S5_9LAMI</name>
<evidence type="ECO:0000256" key="3">
    <source>
        <dbReference type="ARBA" id="ARBA00022475"/>
    </source>
</evidence>
<evidence type="ECO:0000256" key="6">
    <source>
        <dbReference type="ARBA" id="ARBA00022989"/>
    </source>
</evidence>
<reference evidence="13" key="1">
    <citation type="submission" date="2019-10" db="EMBL/GenBank/DDBJ databases">
        <authorList>
            <person name="Zhang R."/>
            <person name="Pan Y."/>
            <person name="Wang J."/>
            <person name="Ma R."/>
            <person name="Yu S."/>
        </authorList>
    </citation>
    <scope>NUCLEOTIDE SEQUENCE</scope>
    <source>
        <strain evidence="13">LA-IB0</strain>
        <tissue evidence="13">Leaf</tissue>
    </source>
</reference>
<keyword evidence="6 12" id="KW-1133">Transmembrane helix</keyword>
<evidence type="ECO:0000256" key="7">
    <source>
        <dbReference type="ARBA" id="ARBA00023054"/>
    </source>
</evidence>
<evidence type="ECO:0000313" key="13">
    <source>
        <dbReference type="EMBL" id="KAG8364932.1"/>
    </source>
</evidence>
<protein>
    <recommendedName>
        <fullName evidence="15">Proton pump-interactor 1</fullName>
    </recommendedName>
</protein>
<dbReference type="GO" id="GO:0005789">
    <property type="term" value="C:endoplasmic reticulum membrane"/>
    <property type="evidence" value="ECO:0007669"/>
    <property type="project" value="UniProtKB-SubCell"/>
</dbReference>
<dbReference type="GO" id="GO:0005886">
    <property type="term" value="C:plasma membrane"/>
    <property type="evidence" value="ECO:0007669"/>
    <property type="project" value="UniProtKB-SubCell"/>
</dbReference>
<evidence type="ECO:0000256" key="2">
    <source>
        <dbReference type="ARBA" id="ARBA00004389"/>
    </source>
</evidence>
<feature type="coiled-coil region" evidence="10">
    <location>
        <begin position="284"/>
        <end position="311"/>
    </location>
</feature>
<organism evidence="13 14">
    <name type="scientific">Buddleja alternifolia</name>
    <dbReference type="NCBI Taxonomy" id="168488"/>
    <lineage>
        <taxon>Eukaryota</taxon>
        <taxon>Viridiplantae</taxon>
        <taxon>Streptophyta</taxon>
        <taxon>Embryophyta</taxon>
        <taxon>Tracheophyta</taxon>
        <taxon>Spermatophyta</taxon>
        <taxon>Magnoliopsida</taxon>
        <taxon>eudicotyledons</taxon>
        <taxon>Gunneridae</taxon>
        <taxon>Pentapetalae</taxon>
        <taxon>asterids</taxon>
        <taxon>lamiids</taxon>
        <taxon>Lamiales</taxon>
        <taxon>Scrophulariaceae</taxon>
        <taxon>Buddlejeae</taxon>
        <taxon>Buddleja</taxon>
    </lineage>
</organism>
<evidence type="ECO:0000256" key="9">
    <source>
        <dbReference type="ARBA" id="ARBA00038080"/>
    </source>
</evidence>
<keyword evidence="3" id="KW-1003">Cell membrane</keyword>
<accession>A0AAV6W8S5</accession>
<dbReference type="PANTHER" id="PTHR32219">
    <property type="entry name" value="RNA-BINDING PROTEIN YLMH-RELATED"/>
    <property type="match status" value="1"/>
</dbReference>
<evidence type="ECO:0000256" key="1">
    <source>
        <dbReference type="ARBA" id="ARBA00004162"/>
    </source>
</evidence>
<evidence type="ECO:0000256" key="12">
    <source>
        <dbReference type="SAM" id="Phobius"/>
    </source>
</evidence>
<dbReference type="InterPro" id="IPR055282">
    <property type="entry name" value="PPI1-4"/>
</dbReference>
<evidence type="ECO:0000256" key="10">
    <source>
        <dbReference type="SAM" id="Coils"/>
    </source>
</evidence>
<dbReference type="Proteomes" id="UP000826271">
    <property type="component" value="Unassembled WGS sequence"/>
</dbReference>
<evidence type="ECO:0000256" key="8">
    <source>
        <dbReference type="ARBA" id="ARBA00023136"/>
    </source>
</evidence>
<feature type="compositionally biased region" description="Basic and acidic residues" evidence="11">
    <location>
        <begin position="448"/>
        <end position="457"/>
    </location>
</feature>
<dbReference type="PANTHER" id="PTHR32219:SF2">
    <property type="entry name" value="PROTON PUMP-INTERACTOR 1"/>
    <property type="match status" value="1"/>
</dbReference>
<dbReference type="AlphaFoldDB" id="A0AAV6W8S5"/>
<evidence type="ECO:0008006" key="15">
    <source>
        <dbReference type="Google" id="ProtNLM"/>
    </source>
</evidence>
<keyword evidence="14" id="KW-1185">Reference proteome</keyword>
<keyword evidence="7 10" id="KW-0175">Coiled coil</keyword>
<sequence length="519" mass="59121">MGVEVVESNLAVIEETGNEANMSREAGKVNITFGSHGADEPAKGESKKISESNLPKDVADEWPEDMQIHYYHIVKYRAYEDPNLKVKLDVAEKELQKKNQIRLQILDKLRKIKFPILSLSYAPRYNLDNGEGENTNVTEHVLQADRAQIRTQIHSLSVENKQFKTILDEKKKEMEPLQQALGKLRGGRERGSGVCSSEEELNDLIKSFQYRIQHESIPLSEEKQILREIKQLEGTRELVIAKAAEKAKIQDSLGEKQVIQDQVKLIGVDLDGVRKDKQVLFEKIKQLDEGKLAAEKEISVLEEELKAVTQKWDKLCDNVKEMRKKREDGNSSFYQNRTLLAKAKVLAAKKDVEAVKELQDSEVEKFMSLWNSDKAFRDDYERRILPSLDMRRLSRDGRLRNPDEKPLVEKSAPSETEEREKRARKKSGAGVAAPDSEEQSEPVSEAAEPEKIEEKIETPVPQKNKKENNVRLRARPRGPDSLPKAILKRKKGTNYWIWAGSAAALVVLVLAVLGYSYFN</sequence>
<proteinExistence type="inferred from homology"/>
<feature type="region of interest" description="Disordered" evidence="11">
    <location>
        <begin position="32"/>
        <end position="56"/>
    </location>
</feature>
<comment type="subcellular location">
    <subcellularLocation>
        <location evidence="1">Cell membrane</location>
        <topology evidence="1">Single-pass membrane protein</topology>
    </subcellularLocation>
    <subcellularLocation>
        <location evidence="2">Endoplasmic reticulum membrane</location>
        <topology evidence="2">Single-pass membrane protein</topology>
    </subcellularLocation>
</comment>
<evidence type="ECO:0000313" key="14">
    <source>
        <dbReference type="Proteomes" id="UP000826271"/>
    </source>
</evidence>
<gene>
    <name evidence="13" type="ORF">BUALT_Bualt18G0050100</name>
</gene>
<evidence type="ECO:0000256" key="5">
    <source>
        <dbReference type="ARBA" id="ARBA00022824"/>
    </source>
</evidence>
<keyword evidence="8 12" id="KW-0472">Membrane</keyword>
<evidence type="ECO:0000256" key="11">
    <source>
        <dbReference type="SAM" id="MobiDB-lite"/>
    </source>
</evidence>
<evidence type="ECO:0000256" key="4">
    <source>
        <dbReference type="ARBA" id="ARBA00022692"/>
    </source>
</evidence>
<feature type="transmembrane region" description="Helical" evidence="12">
    <location>
        <begin position="495"/>
        <end position="518"/>
    </location>
</feature>
<dbReference type="EMBL" id="WHWC01000018">
    <property type="protein sequence ID" value="KAG8364932.1"/>
    <property type="molecule type" value="Genomic_DNA"/>
</dbReference>
<keyword evidence="4 12" id="KW-0812">Transmembrane</keyword>
<feature type="compositionally biased region" description="Basic and acidic residues" evidence="11">
    <location>
        <begin position="37"/>
        <end position="50"/>
    </location>
</feature>
<comment type="similarity">
    <text evidence="9">Belongs to the plant Proton pump-interactor protein family.</text>
</comment>
<feature type="region of interest" description="Disordered" evidence="11">
    <location>
        <begin position="396"/>
        <end position="484"/>
    </location>
</feature>
<keyword evidence="5" id="KW-0256">Endoplasmic reticulum</keyword>